<dbReference type="SUPFAM" id="SSF48295">
    <property type="entry name" value="TrpR-like"/>
    <property type="match status" value="1"/>
</dbReference>
<dbReference type="InterPro" id="IPR036388">
    <property type="entry name" value="WH-like_DNA-bd_sf"/>
</dbReference>
<comment type="function">
    <text evidence="1">Involved in the transposition of the insertion sequence.</text>
</comment>
<dbReference type="Gene3D" id="1.10.10.60">
    <property type="entry name" value="Homeodomain-like"/>
    <property type="match status" value="1"/>
</dbReference>
<evidence type="ECO:0000256" key="1">
    <source>
        <dbReference type="ARBA" id="ARBA00002286"/>
    </source>
</evidence>
<accession>A0ABR6SZM5</accession>
<keyword evidence="2" id="KW-0175">Coiled coil</keyword>
<dbReference type="Gene3D" id="1.10.10.10">
    <property type="entry name" value="Winged helix-like DNA-binding domain superfamily/Winged helix DNA-binding domain"/>
    <property type="match status" value="1"/>
</dbReference>
<dbReference type="InterPro" id="IPR050900">
    <property type="entry name" value="Transposase_IS3/IS150/IS904"/>
</dbReference>
<dbReference type="Pfam" id="PF00665">
    <property type="entry name" value="rve"/>
    <property type="match status" value="1"/>
</dbReference>
<dbReference type="InterPro" id="IPR036397">
    <property type="entry name" value="RNaseH_sf"/>
</dbReference>
<dbReference type="Pfam" id="PF13333">
    <property type="entry name" value="rve_2"/>
    <property type="match status" value="1"/>
</dbReference>
<dbReference type="InterPro" id="IPR055247">
    <property type="entry name" value="InsJ-like_HTH"/>
</dbReference>
<dbReference type="PROSITE" id="PS50994">
    <property type="entry name" value="INTEGRASE"/>
    <property type="match status" value="1"/>
</dbReference>
<dbReference type="InterPro" id="IPR025948">
    <property type="entry name" value="HTH-like_dom"/>
</dbReference>
<gene>
    <name evidence="4" type="ORF">HCJ59_14685</name>
</gene>
<proteinExistence type="predicted"/>
<dbReference type="PANTHER" id="PTHR46889:SF5">
    <property type="entry name" value="INTEGRASE PROTEIN"/>
    <property type="match status" value="1"/>
</dbReference>
<dbReference type="Gene3D" id="3.30.420.10">
    <property type="entry name" value="Ribonuclease H-like superfamily/Ribonuclease H"/>
    <property type="match status" value="1"/>
</dbReference>
<dbReference type="Pfam" id="PF13518">
    <property type="entry name" value="HTH_28"/>
    <property type="match status" value="2"/>
</dbReference>
<dbReference type="InterPro" id="IPR012337">
    <property type="entry name" value="RNaseH-like_sf"/>
</dbReference>
<keyword evidence="5" id="KW-1185">Reference proteome</keyword>
<sequence length="467" mass="55712">MAKYSLEFKLNIVHDYLSGQGGTTFLAKKYGFKTTSQVRKWINAYKEFGEEGLLRSRKSKNYSVQFKLDAIELYLTTELSYQEVANFLKMNNPSLITNWLKMYRTLGIDGLSKQKGRPPTMTKKKRNEIQPLPSEPSQVAKLEKENRMLKIENAYLKELRRLRLEDEQKMNESHELFTVSEDNFRLKDILETLRFPKATYMYWQKRLDRNTSTQSMEEEIQAIRKEHQHYGYRRMTQELKRRGYQVNKKKVQRLMQKLQLQVKAFTKKSRKYNSYKGTVGKVAKNLIHRKFNASVPHQKITTDTTEFKYYETDNAGILRQKKIYLDPFMDMYNSEILSYSLSTQPNGATVIAGLEEAISQTNDCLYRCTFHSDQGWAYQMNTYVQALKDNRIFQSMSWKGTCLDNFLMENFFSILMQELYYGKVYQSQNELRQAIKNYIYYYNHYRIKEKLNWKSPVEFRRFNQKTV</sequence>
<evidence type="ECO:0000259" key="3">
    <source>
        <dbReference type="PROSITE" id="PS50994"/>
    </source>
</evidence>
<dbReference type="Proteomes" id="UP000587800">
    <property type="component" value="Unassembled WGS sequence"/>
</dbReference>
<dbReference type="NCBIfam" id="NF033516">
    <property type="entry name" value="transpos_IS3"/>
    <property type="match status" value="1"/>
</dbReference>
<evidence type="ECO:0000313" key="5">
    <source>
        <dbReference type="Proteomes" id="UP000587800"/>
    </source>
</evidence>
<reference evidence="4 5" key="1">
    <citation type="submission" date="2020-03" db="EMBL/GenBank/DDBJ databases">
        <title>Soil Listeria distribution.</title>
        <authorList>
            <person name="Liao J."/>
            <person name="Wiedmann M."/>
        </authorList>
    </citation>
    <scope>NUCLEOTIDE SEQUENCE [LARGE SCALE GENOMIC DNA]</scope>
    <source>
        <strain evidence="4 5">FSL L7-1515</strain>
    </source>
</reference>
<dbReference type="PANTHER" id="PTHR46889">
    <property type="entry name" value="TRANSPOSASE INSF FOR INSERTION SEQUENCE IS3B-RELATED"/>
    <property type="match status" value="1"/>
</dbReference>
<dbReference type="SUPFAM" id="SSF53098">
    <property type="entry name" value="Ribonuclease H-like"/>
    <property type="match status" value="1"/>
</dbReference>
<feature type="coiled-coil region" evidence="2">
    <location>
        <begin position="241"/>
        <end position="268"/>
    </location>
</feature>
<name>A0ABR6SZM5_9LIST</name>
<dbReference type="InterPro" id="IPR001584">
    <property type="entry name" value="Integrase_cat-core"/>
</dbReference>
<organism evidence="4 5">
    <name type="scientific">Listeria immobilis</name>
    <dbReference type="NCBI Taxonomy" id="2713502"/>
    <lineage>
        <taxon>Bacteria</taxon>
        <taxon>Bacillati</taxon>
        <taxon>Bacillota</taxon>
        <taxon>Bacilli</taxon>
        <taxon>Bacillales</taxon>
        <taxon>Listeriaceae</taxon>
        <taxon>Listeria</taxon>
    </lineage>
</organism>
<dbReference type="Pfam" id="PF13276">
    <property type="entry name" value="HTH_21"/>
    <property type="match status" value="1"/>
</dbReference>
<dbReference type="InterPro" id="IPR010921">
    <property type="entry name" value="Trp_repressor/repl_initiator"/>
</dbReference>
<feature type="domain" description="Integrase catalytic" evidence="3">
    <location>
        <begin position="292"/>
        <end position="464"/>
    </location>
</feature>
<evidence type="ECO:0000313" key="4">
    <source>
        <dbReference type="EMBL" id="MBC1511128.1"/>
    </source>
</evidence>
<evidence type="ECO:0000256" key="2">
    <source>
        <dbReference type="SAM" id="Coils"/>
    </source>
</evidence>
<dbReference type="InterPro" id="IPR048020">
    <property type="entry name" value="Transpos_IS3"/>
</dbReference>
<comment type="caution">
    <text evidence="4">The sequence shown here is derived from an EMBL/GenBank/DDBJ whole genome shotgun (WGS) entry which is preliminary data.</text>
</comment>
<protein>
    <submittedName>
        <fullName evidence="4">IS3 family transposase</fullName>
    </submittedName>
</protein>
<dbReference type="EMBL" id="JAASUB010000023">
    <property type="protein sequence ID" value="MBC1511128.1"/>
    <property type="molecule type" value="Genomic_DNA"/>
</dbReference>